<sequence length="197" mass="22813">MSQQFEPANEKMYIRLVKQGDAAAFHAIYQHYSPRVYGKLLRVLKSEDLAADMLQDLFSIIWQKRAEIDPEKSFGAFLFKISDNLVVDLFRKAKRNQQLIEKLAKAGAEEWESTEEWLFKKENETWLARAIESLPPQRRLVFQLCKLENRSHDEVSQLLHISRATVNNHLVKATQNLKALATGKSGMAGLLLIWLFR</sequence>
<proteinExistence type="inferred from homology"/>
<feature type="domain" description="RNA polymerase sigma-70 region 2" evidence="6">
    <location>
        <begin position="28"/>
        <end position="95"/>
    </location>
</feature>
<dbReference type="EMBL" id="VIWO01000002">
    <property type="protein sequence ID" value="TWF42930.1"/>
    <property type="molecule type" value="Genomic_DNA"/>
</dbReference>
<dbReference type="RefSeq" id="WP_145667570.1">
    <property type="nucleotide sequence ID" value="NZ_VIWO01000002.1"/>
</dbReference>
<dbReference type="InterPro" id="IPR007627">
    <property type="entry name" value="RNA_pol_sigma70_r2"/>
</dbReference>
<evidence type="ECO:0000259" key="6">
    <source>
        <dbReference type="Pfam" id="PF04542"/>
    </source>
</evidence>
<dbReference type="AlphaFoldDB" id="A0A561PXU2"/>
<evidence type="ECO:0000313" key="9">
    <source>
        <dbReference type="Proteomes" id="UP000320811"/>
    </source>
</evidence>
<feature type="domain" description="RNA polymerase sigma factor 70 region 4 type 2" evidence="7">
    <location>
        <begin position="126"/>
        <end position="173"/>
    </location>
</feature>
<dbReference type="GO" id="GO:0006352">
    <property type="term" value="P:DNA-templated transcription initiation"/>
    <property type="evidence" value="ECO:0007669"/>
    <property type="project" value="InterPro"/>
</dbReference>
<name>A0A561PXU2_9BACT</name>
<evidence type="ECO:0000256" key="5">
    <source>
        <dbReference type="ARBA" id="ARBA00023163"/>
    </source>
</evidence>
<dbReference type="Pfam" id="PF04542">
    <property type="entry name" value="Sigma70_r2"/>
    <property type="match status" value="1"/>
</dbReference>
<dbReference type="Proteomes" id="UP000320811">
    <property type="component" value="Unassembled WGS sequence"/>
</dbReference>
<dbReference type="InterPro" id="IPR013249">
    <property type="entry name" value="RNA_pol_sigma70_r4_t2"/>
</dbReference>
<dbReference type="InterPro" id="IPR013325">
    <property type="entry name" value="RNA_pol_sigma_r2"/>
</dbReference>
<dbReference type="SUPFAM" id="SSF88946">
    <property type="entry name" value="Sigma2 domain of RNA polymerase sigma factors"/>
    <property type="match status" value="1"/>
</dbReference>
<dbReference type="Gene3D" id="1.10.10.10">
    <property type="entry name" value="Winged helix-like DNA-binding domain superfamily/Winged helix DNA-binding domain"/>
    <property type="match status" value="1"/>
</dbReference>
<dbReference type="NCBIfam" id="TIGR02937">
    <property type="entry name" value="sigma70-ECF"/>
    <property type="match status" value="1"/>
</dbReference>
<dbReference type="GO" id="GO:0003677">
    <property type="term" value="F:DNA binding"/>
    <property type="evidence" value="ECO:0007669"/>
    <property type="project" value="UniProtKB-KW"/>
</dbReference>
<evidence type="ECO:0000256" key="4">
    <source>
        <dbReference type="ARBA" id="ARBA00023125"/>
    </source>
</evidence>
<accession>A0A561PXU2</accession>
<evidence type="ECO:0000256" key="3">
    <source>
        <dbReference type="ARBA" id="ARBA00023082"/>
    </source>
</evidence>
<dbReference type="PANTHER" id="PTHR43133">
    <property type="entry name" value="RNA POLYMERASE ECF-TYPE SIGMA FACTO"/>
    <property type="match status" value="1"/>
</dbReference>
<dbReference type="InterPro" id="IPR036388">
    <property type="entry name" value="WH-like_DNA-bd_sf"/>
</dbReference>
<dbReference type="Gene3D" id="1.10.1740.10">
    <property type="match status" value="1"/>
</dbReference>
<keyword evidence="9" id="KW-1185">Reference proteome</keyword>
<keyword evidence="5" id="KW-0804">Transcription</keyword>
<evidence type="ECO:0000313" key="8">
    <source>
        <dbReference type="EMBL" id="TWF42930.1"/>
    </source>
</evidence>
<dbReference type="Pfam" id="PF08281">
    <property type="entry name" value="Sigma70_r4_2"/>
    <property type="match status" value="1"/>
</dbReference>
<keyword evidence="2" id="KW-0805">Transcription regulation</keyword>
<comment type="caution">
    <text evidence="8">The sequence shown here is derived from an EMBL/GenBank/DDBJ whole genome shotgun (WGS) entry which is preliminary data.</text>
</comment>
<dbReference type="SUPFAM" id="SSF88659">
    <property type="entry name" value="Sigma3 and sigma4 domains of RNA polymerase sigma factors"/>
    <property type="match status" value="1"/>
</dbReference>
<evidence type="ECO:0000259" key="7">
    <source>
        <dbReference type="Pfam" id="PF08281"/>
    </source>
</evidence>
<keyword evidence="4" id="KW-0238">DNA-binding</keyword>
<dbReference type="InterPro" id="IPR013324">
    <property type="entry name" value="RNA_pol_sigma_r3/r4-like"/>
</dbReference>
<reference evidence="8 9" key="1">
    <citation type="submission" date="2019-06" db="EMBL/GenBank/DDBJ databases">
        <title>Sorghum-associated microbial communities from plants grown in Nebraska, USA.</title>
        <authorList>
            <person name="Schachtman D."/>
        </authorList>
    </citation>
    <scope>NUCLEOTIDE SEQUENCE [LARGE SCALE GENOMIC DNA]</scope>
    <source>
        <strain evidence="8 9">1209</strain>
    </source>
</reference>
<keyword evidence="3" id="KW-0731">Sigma factor</keyword>
<dbReference type="OrthoDB" id="655312at2"/>
<dbReference type="PANTHER" id="PTHR43133:SF8">
    <property type="entry name" value="RNA POLYMERASE SIGMA FACTOR HI_1459-RELATED"/>
    <property type="match status" value="1"/>
</dbReference>
<organism evidence="8 9">
    <name type="scientific">Chitinophaga polysaccharea</name>
    <dbReference type="NCBI Taxonomy" id="1293035"/>
    <lineage>
        <taxon>Bacteria</taxon>
        <taxon>Pseudomonadati</taxon>
        <taxon>Bacteroidota</taxon>
        <taxon>Chitinophagia</taxon>
        <taxon>Chitinophagales</taxon>
        <taxon>Chitinophagaceae</taxon>
        <taxon>Chitinophaga</taxon>
    </lineage>
</organism>
<gene>
    <name evidence="8" type="ORF">FHW36_102692</name>
</gene>
<evidence type="ECO:0000256" key="2">
    <source>
        <dbReference type="ARBA" id="ARBA00023015"/>
    </source>
</evidence>
<evidence type="ECO:0000256" key="1">
    <source>
        <dbReference type="ARBA" id="ARBA00010641"/>
    </source>
</evidence>
<comment type="similarity">
    <text evidence="1">Belongs to the sigma-70 factor family. ECF subfamily.</text>
</comment>
<dbReference type="InterPro" id="IPR039425">
    <property type="entry name" value="RNA_pol_sigma-70-like"/>
</dbReference>
<dbReference type="GO" id="GO:0016987">
    <property type="term" value="F:sigma factor activity"/>
    <property type="evidence" value="ECO:0007669"/>
    <property type="project" value="UniProtKB-KW"/>
</dbReference>
<protein>
    <submittedName>
        <fullName evidence="8">RNA polymerase sigma-70 factor (ECF subfamily)</fullName>
    </submittedName>
</protein>
<dbReference type="InterPro" id="IPR014284">
    <property type="entry name" value="RNA_pol_sigma-70_dom"/>
</dbReference>